<dbReference type="SUPFAM" id="SSF55464">
    <property type="entry name" value="Origin of replication-binding domain, RBD-like"/>
    <property type="match status" value="1"/>
</dbReference>
<evidence type="ECO:0000313" key="2">
    <source>
        <dbReference type="EMBL" id="TWT23075.1"/>
    </source>
</evidence>
<dbReference type="EMBL" id="VOHM01000023">
    <property type="protein sequence ID" value="TWT23075.1"/>
    <property type="molecule type" value="Genomic_DNA"/>
</dbReference>
<proteinExistence type="predicted"/>
<evidence type="ECO:0000259" key="1">
    <source>
        <dbReference type="Pfam" id="PF08751"/>
    </source>
</evidence>
<name>A0A5C5UBR1_9CORY</name>
<feature type="domain" description="TrwC relaxase" evidence="1">
    <location>
        <begin position="4"/>
        <end position="44"/>
    </location>
</feature>
<accession>A0A5C5UBR1</accession>
<keyword evidence="3" id="KW-1185">Reference proteome</keyword>
<gene>
    <name evidence="2" type="ORF">FRX94_10025</name>
</gene>
<protein>
    <recommendedName>
        <fullName evidence="1">TrwC relaxase domain-containing protein</fullName>
    </recommendedName>
</protein>
<evidence type="ECO:0000313" key="3">
    <source>
        <dbReference type="Proteomes" id="UP000320791"/>
    </source>
</evidence>
<dbReference type="OrthoDB" id="4524286at2"/>
<dbReference type="Pfam" id="PF08751">
    <property type="entry name" value="TrwC"/>
    <property type="match status" value="1"/>
</dbReference>
<dbReference type="InterPro" id="IPR014862">
    <property type="entry name" value="TrwC"/>
</dbReference>
<sequence>MNLLHSQVLISNKVQAEDGSWKALDGRPVFAHHQAISARYDVAL</sequence>
<dbReference type="RefSeq" id="WP_146325169.1">
    <property type="nucleotide sequence ID" value="NZ_BAABLR010000068.1"/>
</dbReference>
<comment type="caution">
    <text evidence="2">The sequence shown here is derived from an EMBL/GenBank/DDBJ whole genome shotgun (WGS) entry which is preliminary data.</text>
</comment>
<organism evidence="2 3">
    <name type="scientific">Corynebacterium canis</name>
    <dbReference type="NCBI Taxonomy" id="679663"/>
    <lineage>
        <taxon>Bacteria</taxon>
        <taxon>Bacillati</taxon>
        <taxon>Actinomycetota</taxon>
        <taxon>Actinomycetes</taxon>
        <taxon>Mycobacteriales</taxon>
        <taxon>Corynebacteriaceae</taxon>
        <taxon>Corynebacterium</taxon>
    </lineage>
</organism>
<dbReference type="AlphaFoldDB" id="A0A5C5UBR1"/>
<reference evidence="2 3" key="1">
    <citation type="submission" date="2019-08" db="EMBL/GenBank/DDBJ databases">
        <authorList>
            <person name="Lei W."/>
        </authorList>
    </citation>
    <scope>NUCLEOTIDE SEQUENCE [LARGE SCALE GENOMIC DNA]</scope>
    <source>
        <strain evidence="2 3">CCUG 58627</strain>
    </source>
</reference>
<dbReference type="Proteomes" id="UP000320791">
    <property type="component" value="Unassembled WGS sequence"/>
</dbReference>